<proteinExistence type="predicted"/>
<sequence length="124" mass="13095">MYSGNGNASFKASTTSNGGGAPGEWTTSLCGCMDDPSNSCGSAGMIFCVLGCFAYLYSCTYRTKLRGLYSLSEDPCGDCLVHWCCAPCAICQEYRELKNRGLDPSIGLICALQGGCSFDDMVGD</sequence>
<gene>
    <name evidence="3" type="ORF">Syun_021598</name>
</gene>
<evidence type="ECO:0000313" key="3">
    <source>
        <dbReference type="EMBL" id="KAK9114801.1"/>
    </source>
</evidence>
<dbReference type="AlphaFoldDB" id="A0AAP0IFX8"/>
<keyword evidence="2" id="KW-0472">Membrane</keyword>
<feature type="compositionally biased region" description="Polar residues" evidence="1">
    <location>
        <begin position="1"/>
        <end position="16"/>
    </location>
</feature>
<keyword evidence="2" id="KW-0812">Transmembrane</keyword>
<name>A0AAP0IFX8_9MAGN</name>
<comment type="caution">
    <text evidence="3">The sequence shown here is derived from an EMBL/GenBank/DDBJ whole genome shotgun (WGS) entry which is preliminary data.</text>
</comment>
<organism evidence="3 4">
    <name type="scientific">Stephania yunnanensis</name>
    <dbReference type="NCBI Taxonomy" id="152371"/>
    <lineage>
        <taxon>Eukaryota</taxon>
        <taxon>Viridiplantae</taxon>
        <taxon>Streptophyta</taxon>
        <taxon>Embryophyta</taxon>
        <taxon>Tracheophyta</taxon>
        <taxon>Spermatophyta</taxon>
        <taxon>Magnoliopsida</taxon>
        <taxon>Ranunculales</taxon>
        <taxon>Menispermaceae</taxon>
        <taxon>Menispermoideae</taxon>
        <taxon>Cissampelideae</taxon>
        <taxon>Stephania</taxon>
    </lineage>
</organism>
<dbReference type="NCBIfam" id="TIGR01571">
    <property type="entry name" value="A_thal_Cys_rich"/>
    <property type="match status" value="1"/>
</dbReference>
<accession>A0AAP0IFX8</accession>
<reference evidence="3 4" key="1">
    <citation type="submission" date="2024-01" db="EMBL/GenBank/DDBJ databases">
        <title>Genome assemblies of Stephania.</title>
        <authorList>
            <person name="Yang L."/>
        </authorList>
    </citation>
    <scope>NUCLEOTIDE SEQUENCE [LARGE SCALE GENOMIC DNA]</scope>
    <source>
        <strain evidence="3">YNDBR</strain>
        <tissue evidence="3">Leaf</tissue>
    </source>
</reference>
<evidence type="ECO:0000256" key="1">
    <source>
        <dbReference type="SAM" id="MobiDB-lite"/>
    </source>
</evidence>
<dbReference type="Proteomes" id="UP001420932">
    <property type="component" value="Unassembled WGS sequence"/>
</dbReference>
<dbReference type="EMBL" id="JBBNAF010000009">
    <property type="protein sequence ID" value="KAK9114801.1"/>
    <property type="molecule type" value="Genomic_DNA"/>
</dbReference>
<dbReference type="Pfam" id="PF04749">
    <property type="entry name" value="PLAC8"/>
    <property type="match status" value="1"/>
</dbReference>
<evidence type="ECO:0000256" key="2">
    <source>
        <dbReference type="SAM" id="Phobius"/>
    </source>
</evidence>
<evidence type="ECO:0000313" key="4">
    <source>
        <dbReference type="Proteomes" id="UP001420932"/>
    </source>
</evidence>
<dbReference type="InterPro" id="IPR006461">
    <property type="entry name" value="PLAC_motif_containing"/>
</dbReference>
<keyword evidence="4" id="KW-1185">Reference proteome</keyword>
<protein>
    <submittedName>
        <fullName evidence="3">Uncharacterized protein</fullName>
    </submittedName>
</protein>
<feature type="region of interest" description="Disordered" evidence="1">
    <location>
        <begin position="1"/>
        <end position="21"/>
    </location>
</feature>
<feature type="transmembrane region" description="Helical" evidence="2">
    <location>
        <begin position="43"/>
        <end position="61"/>
    </location>
</feature>
<dbReference type="PANTHER" id="PTHR15907">
    <property type="entry name" value="DUF614 FAMILY PROTEIN-RELATED"/>
    <property type="match status" value="1"/>
</dbReference>
<keyword evidence="2" id="KW-1133">Transmembrane helix</keyword>